<dbReference type="GeneTree" id="ENSGT00440000033805"/>
<dbReference type="Ensembl" id="ENSATET00000057500.2">
    <property type="protein sequence ID" value="ENSATEP00000065490.1"/>
    <property type="gene ID" value="ENSATEG00000027170.2"/>
</dbReference>
<reference evidence="2" key="1">
    <citation type="submission" date="2021-04" db="EMBL/GenBank/DDBJ databases">
        <authorList>
            <consortium name="Wellcome Sanger Institute Data Sharing"/>
        </authorList>
    </citation>
    <scope>NUCLEOTIDE SEQUENCE [LARGE SCALE GENOMIC DNA]</scope>
</reference>
<feature type="region of interest" description="Disordered" evidence="1">
    <location>
        <begin position="112"/>
        <end position="186"/>
    </location>
</feature>
<dbReference type="InterPro" id="IPR019351">
    <property type="entry name" value="DUF2039"/>
</dbReference>
<feature type="region of interest" description="Disordered" evidence="1">
    <location>
        <begin position="1"/>
        <end position="20"/>
    </location>
</feature>
<dbReference type="OMA" id="CACELEL"/>
<reference evidence="2" key="2">
    <citation type="submission" date="2025-08" db="UniProtKB">
        <authorList>
            <consortium name="Ensembl"/>
        </authorList>
    </citation>
    <scope>IDENTIFICATION</scope>
</reference>
<name>A0A7N6BPL7_ANATE</name>
<accession>A0A7N6BPL7</accession>
<keyword evidence="3" id="KW-1185">Reference proteome</keyword>
<dbReference type="OrthoDB" id="250548at2759"/>
<evidence type="ECO:0000313" key="3">
    <source>
        <dbReference type="Proteomes" id="UP000265040"/>
    </source>
</evidence>
<dbReference type="PANTHER" id="PTHR22876">
    <property type="entry name" value="ZGC:101016"/>
    <property type="match status" value="1"/>
</dbReference>
<organism evidence="2 3">
    <name type="scientific">Anabas testudineus</name>
    <name type="common">Climbing perch</name>
    <name type="synonym">Anthias testudineus</name>
    <dbReference type="NCBI Taxonomy" id="64144"/>
    <lineage>
        <taxon>Eukaryota</taxon>
        <taxon>Metazoa</taxon>
        <taxon>Chordata</taxon>
        <taxon>Craniata</taxon>
        <taxon>Vertebrata</taxon>
        <taxon>Euteleostomi</taxon>
        <taxon>Actinopterygii</taxon>
        <taxon>Neopterygii</taxon>
        <taxon>Teleostei</taxon>
        <taxon>Neoteleostei</taxon>
        <taxon>Acanthomorphata</taxon>
        <taxon>Anabantaria</taxon>
        <taxon>Anabantiformes</taxon>
        <taxon>Anabantoidei</taxon>
        <taxon>Anabantidae</taxon>
        <taxon>Anabas</taxon>
    </lineage>
</organism>
<dbReference type="PANTHER" id="PTHR22876:SF5">
    <property type="entry name" value="CHROMOSOME 9 OPEN READING FRAME 85"/>
    <property type="match status" value="1"/>
</dbReference>
<evidence type="ECO:0000313" key="2">
    <source>
        <dbReference type="Ensembl" id="ENSATEP00000065490.1"/>
    </source>
</evidence>
<evidence type="ECO:0000256" key="1">
    <source>
        <dbReference type="SAM" id="MobiDB-lite"/>
    </source>
</evidence>
<protein>
    <submittedName>
        <fullName evidence="2">Uncharacterized protein</fullName>
    </submittedName>
</protein>
<sequence>MSSQKGNVSRSRGQKHQNATAFKNDKYGATVQVKKAKSKIHNGLCQHCKGVLEWKVKYNKYKPLTQPRKCVRCSQKTVKDAYHIICKPCSLQLEICCKCGKKEEIVIPINSNLDQNEQNEDGEQKKMKHGQGKEDIDDLDSDDDYDDNDLSDVEDEDDEDFDCDLGPKTQNKSDAVPDVSRIKVKE</sequence>
<feature type="compositionally biased region" description="Acidic residues" evidence="1">
    <location>
        <begin position="135"/>
        <end position="163"/>
    </location>
</feature>
<proteinExistence type="predicted"/>
<dbReference type="InParanoid" id="A0A7N6BPL7"/>
<dbReference type="AlphaFoldDB" id="A0A7N6BPL7"/>
<dbReference type="Proteomes" id="UP000265040">
    <property type="component" value="Chromosome 9"/>
</dbReference>
<gene>
    <name evidence="2" type="primary">C9orf85</name>
</gene>
<reference evidence="2" key="3">
    <citation type="submission" date="2025-09" db="UniProtKB">
        <authorList>
            <consortium name="Ensembl"/>
        </authorList>
    </citation>
    <scope>IDENTIFICATION</scope>
</reference>
<dbReference type="Pfam" id="PF10217">
    <property type="entry name" value="DUF2039"/>
    <property type="match status" value="1"/>
</dbReference>